<feature type="transmembrane region" description="Helical" evidence="1">
    <location>
        <begin position="194"/>
        <end position="213"/>
    </location>
</feature>
<protein>
    <submittedName>
        <fullName evidence="2">Uncharacterized protein</fullName>
    </submittedName>
</protein>
<reference evidence="2 3" key="1">
    <citation type="journal article" date="2016" name="Mol. Biol. Evol.">
        <title>Comparative Genomics of Early-Diverging Mushroom-Forming Fungi Provides Insights into the Origins of Lignocellulose Decay Capabilities.</title>
        <authorList>
            <person name="Nagy L.G."/>
            <person name="Riley R."/>
            <person name="Tritt A."/>
            <person name="Adam C."/>
            <person name="Daum C."/>
            <person name="Floudas D."/>
            <person name="Sun H."/>
            <person name="Yadav J.S."/>
            <person name="Pangilinan J."/>
            <person name="Larsson K.H."/>
            <person name="Matsuura K."/>
            <person name="Barry K."/>
            <person name="Labutti K."/>
            <person name="Kuo R."/>
            <person name="Ohm R.A."/>
            <person name="Bhattacharya S.S."/>
            <person name="Shirouzu T."/>
            <person name="Yoshinaga Y."/>
            <person name="Martin F.M."/>
            <person name="Grigoriev I.V."/>
            <person name="Hibbett D.S."/>
        </authorList>
    </citation>
    <scope>NUCLEOTIDE SEQUENCE [LARGE SCALE GENOMIC DNA]</scope>
    <source>
        <strain evidence="2 3">HHB9708</strain>
    </source>
</reference>
<keyword evidence="1" id="KW-1133">Transmembrane helix</keyword>
<dbReference type="AlphaFoldDB" id="A0A164MUZ6"/>
<dbReference type="EMBL" id="KV419457">
    <property type="protein sequence ID" value="KZS87061.1"/>
    <property type="molecule type" value="Genomic_DNA"/>
</dbReference>
<accession>A0A164MUZ6</accession>
<keyword evidence="1" id="KW-0472">Membrane</keyword>
<evidence type="ECO:0000256" key="1">
    <source>
        <dbReference type="SAM" id="Phobius"/>
    </source>
</evidence>
<sequence length="215" mass="24279">MSLTRHNIQFFDDPAHPDLGVHVVTLQTPISLPVPTVGSLAQHIRIVDSSGDQTQSKPEYIVFAWDRLCEIRDRKQSAIVINGQPTAHVAYLIAALTRMYLVQNWGAHDSDMVWEIPGADGRHLDLKQLVLLSLRNIAPGCWQPIFSYAPRRIPPSRKPKKPRAPVKRPLIPTSHDFQQLTFIPMLPHRYPPHLADSVIPIILLLYIAPRIIVVS</sequence>
<evidence type="ECO:0000313" key="3">
    <source>
        <dbReference type="Proteomes" id="UP000076722"/>
    </source>
</evidence>
<organism evidence="2 3">
    <name type="scientific">Sistotremastrum niveocremeum HHB9708</name>
    <dbReference type="NCBI Taxonomy" id="1314777"/>
    <lineage>
        <taxon>Eukaryota</taxon>
        <taxon>Fungi</taxon>
        <taxon>Dikarya</taxon>
        <taxon>Basidiomycota</taxon>
        <taxon>Agaricomycotina</taxon>
        <taxon>Agaricomycetes</taxon>
        <taxon>Sistotremastrales</taxon>
        <taxon>Sistotremastraceae</taxon>
        <taxon>Sertulicium</taxon>
        <taxon>Sertulicium niveocremeum</taxon>
    </lineage>
</organism>
<evidence type="ECO:0000313" key="2">
    <source>
        <dbReference type="EMBL" id="KZS87061.1"/>
    </source>
</evidence>
<keyword evidence="3" id="KW-1185">Reference proteome</keyword>
<dbReference type="Proteomes" id="UP000076722">
    <property type="component" value="Unassembled WGS sequence"/>
</dbReference>
<name>A0A164MUZ6_9AGAM</name>
<proteinExistence type="predicted"/>
<keyword evidence="1" id="KW-0812">Transmembrane</keyword>
<gene>
    <name evidence="2" type="ORF">SISNIDRAFT_491356</name>
</gene>